<feature type="domain" description="DUF4123" evidence="1">
    <location>
        <begin position="6"/>
        <end position="121"/>
    </location>
</feature>
<dbReference type="RefSeq" id="WP_139655313.1">
    <property type="nucleotide sequence ID" value="NZ_CAWOQH010000002.1"/>
</dbReference>
<dbReference type="EMBL" id="SBIJ01000010">
    <property type="protein sequence ID" value="TNH43970.1"/>
    <property type="molecule type" value="Genomic_DNA"/>
</dbReference>
<dbReference type="Pfam" id="PF13503">
    <property type="entry name" value="DUF4123"/>
    <property type="match status" value="1"/>
</dbReference>
<sequence>MVKEKLYAVIDAATESKLFLILEHFDPPFTCLYDESLPPELLKVAPYLVEVTEKLKLYLENCNIPWGVFLSSQADMKTLRRHLRKYLQVLLPEQDKPVFFRFYDPRNIWEFLSVLSDWEIHCFMGPIDKIATNYQGNIQSHDFLANREQYPRDASSKRKLLSITPEQLEKIEAAFAERYVQTLAALIIEWETIEEFDYVGYIRGLITELKNIGITDDHSVRGILKLFFLRRYSSVKESPTRCKNILNNICEPGHIRAEELLLQELGDSSVPWFHFKDKLF</sequence>
<evidence type="ECO:0000313" key="3">
    <source>
        <dbReference type="Proteomes" id="UP000307592"/>
    </source>
</evidence>
<dbReference type="Proteomes" id="UP000307592">
    <property type="component" value="Unassembled WGS sequence"/>
</dbReference>
<dbReference type="InterPro" id="IPR025391">
    <property type="entry name" value="DUF4123"/>
</dbReference>
<accession>A0A5C4RIS4</accession>
<evidence type="ECO:0000259" key="1">
    <source>
        <dbReference type="Pfam" id="PF13503"/>
    </source>
</evidence>
<evidence type="ECO:0000313" key="2">
    <source>
        <dbReference type="EMBL" id="TNH43970.1"/>
    </source>
</evidence>
<dbReference type="AlphaFoldDB" id="A0A5C4RIS4"/>
<protein>
    <submittedName>
        <fullName evidence="2">DUF4123 domain-containing protein</fullName>
    </submittedName>
</protein>
<gene>
    <name evidence="2" type="ORF">EP164_08215</name>
</gene>
<proteinExistence type="predicted"/>
<comment type="caution">
    <text evidence="2">The sequence shown here is derived from an EMBL/GenBank/DDBJ whole genome shotgun (WGS) entry which is preliminary data.</text>
</comment>
<name>A0A5C4RIS4_PHOLU</name>
<reference evidence="2 3" key="1">
    <citation type="submission" date="2019-01" db="EMBL/GenBank/DDBJ databases">
        <title>Draft genome assembly of Photorhabdus luminescens subsp. sonorensis Caborca.</title>
        <authorList>
            <person name="Duong D.A."/>
            <person name="Espinosa-Artiles P."/>
            <person name="Orozco R.A."/>
            <person name="Molnar I."/>
            <person name="Stock P."/>
        </authorList>
    </citation>
    <scope>NUCLEOTIDE SEQUENCE [LARGE SCALE GENOMIC DNA]</scope>
    <source>
        <strain evidence="2 3">Caborca</strain>
    </source>
</reference>
<organism evidence="2 3">
    <name type="scientific">Photorhabdus luminescens subsp. sonorensis</name>
    <dbReference type="NCBI Taxonomy" id="1173677"/>
    <lineage>
        <taxon>Bacteria</taxon>
        <taxon>Pseudomonadati</taxon>
        <taxon>Pseudomonadota</taxon>
        <taxon>Gammaproteobacteria</taxon>
        <taxon>Enterobacterales</taxon>
        <taxon>Morganellaceae</taxon>
        <taxon>Photorhabdus</taxon>
    </lineage>
</organism>